<evidence type="ECO:0000256" key="3">
    <source>
        <dbReference type="HAMAP-Rule" id="MF_01385"/>
    </source>
</evidence>
<comment type="function">
    <text evidence="3">Required for maturation of urease via the functional incorporation of the urease nickel metallocenter.</text>
</comment>
<reference evidence="4 5" key="1">
    <citation type="submission" date="2018-09" db="EMBL/GenBank/DDBJ databases">
        <authorList>
            <person name="Grouzdev D.S."/>
            <person name="Krutkina M.S."/>
        </authorList>
    </citation>
    <scope>NUCLEOTIDE SEQUENCE [LARGE SCALE GENOMIC DNA]</scope>
    <source>
        <strain evidence="4 5">RmlP001</strain>
    </source>
</reference>
<dbReference type="Proteomes" id="UP000289411">
    <property type="component" value="Unassembled WGS sequence"/>
</dbReference>
<keyword evidence="2 3" id="KW-0143">Chaperone</keyword>
<sequence length="230" mass="23387">MTPPDAGPSPLELFAWLSPAFPVGAFAYSHGLESAVDAGLVHDAATLEGWLGDLLGHGSARQDGVLAAEAWRLAAAPRPRHDLLGDLSDLALALAPGRERRLETGGTGRAFAEAIRASWPGAACPGLPAEGDVAYPVAFGAAAGTAGLALVPSLEALALAFVGNLVSAAVRLGPIGQTDGQRVTAALLPRARALGGWAAGSTLDDLGGCALRSDIAALQHETLYSRLFRS</sequence>
<comment type="similarity">
    <text evidence="3">Belongs to the UreF family.</text>
</comment>
<gene>
    <name evidence="3" type="primary">ureF</name>
    <name evidence="4" type="ORF">D3272_01730</name>
</gene>
<organism evidence="4 5">
    <name type="scientific">Lichenibacterium ramalinae</name>
    <dbReference type="NCBI Taxonomy" id="2316527"/>
    <lineage>
        <taxon>Bacteria</taxon>
        <taxon>Pseudomonadati</taxon>
        <taxon>Pseudomonadota</taxon>
        <taxon>Alphaproteobacteria</taxon>
        <taxon>Hyphomicrobiales</taxon>
        <taxon>Lichenihabitantaceae</taxon>
        <taxon>Lichenibacterium</taxon>
    </lineage>
</organism>
<dbReference type="Pfam" id="PF01730">
    <property type="entry name" value="UreF"/>
    <property type="match status" value="1"/>
</dbReference>
<keyword evidence="5" id="KW-1185">Reference proteome</keyword>
<dbReference type="GO" id="GO:0016151">
    <property type="term" value="F:nickel cation binding"/>
    <property type="evidence" value="ECO:0007669"/>
    <property type="project" value="UniProtKB-UniRule"/>
</dbReference>
<dbReference type="PANTHER" id="PTHR33620">
    <property type="entry name" value="UREASE ACCESSORY PROTEIN F"/>
    <property type="match status" value="1"/>
</dbReference>
<reference evidence="4 5" key="2">
    <citation type="submission" date="2019-02" db="EMBL/GenBank/DDBJ databases">
        <title>'Lichenibacterium ramalinii' gen. nov. sp. nov., 'Lichenibacterium minor' gen. nov. sp. nov.</title>
        <authorList>
            <person name="Pankratov T."/>
        </authorList>
    </citation>
    <scope>NUCLEOTIDE SEQUENCE [LARGE SCALE GENOMIC DNA]</scope>
    <source>
        <strain evidence="4 5">RmlP001</strain>
    </source>
</reference>
<dbReference type="EMBL" id="QYBC01000001">
    <property type="protein sequence ID" value="RYB07864.1"/>
    <property type="molecule type" value="Genomic_DNA"/>
</dbReference>
<dbReference type="InterPro" id="IPR038277">
    <property type="entry name" value="UreF_sf"/>
</dbReference>
<evidence type="ECO:0000313" key="4">
    <source>
        <dbReference type="EMBL" id="RYB07864.1"/>
    </source>
</evidence>
<protein>
    <recommendedName>
        <fullName evidence="3">Urease accessory protein UreF</fullName>
    </recommendedName>
</protein>
<comment type="caution">
    <text evidence="4">The sequence shown here is derived from an EMBL/GenBank/DDBJ whole genome shotgun (WGS) entry which is preliminary data.</text>
</comment>
<dbReference type="GO" id="GO:0005737">
    <property type="term" value="C:cytoplasm"/>
    <property type="evidence" value="ECO:0007669"/>
    <property type="project" value="UniProtKB-SubCell"/>
</dbReference>
<evidence type="ECO:0000256" key="1">
    <source>
        <dbReference type="ARBA" id="ARBA00022988"/>
    </source>
</evidence>
<evidence type="ECO:0000256" key="2">
    <source>
        <dbReference type="ARBA" id="ARBA00023186"/>
    </source>
</evidence>
<dbReference type="PANTHER" id="PTHR33620:SF1">
    <property type="entry name" value="UREASE ACCESSORY PROTEIN F"/>
    <property type="match status" value="1"/>
</dbReference>
<proteinExistence type="inferred from homology"/>
<accession>A0A4Q2RIM9</accession>
<comment type="subcellular location">
    <subcellularLocation>
        <location evidence="3">Cytoplasm</location>
    </subcellularLocation>
</comment>
<keyword evidence="3" id="KW-0963">Cytoplasm</keyword>
<evidence type="ECO:0000313" key="5">
    <source>
        <dbReference type="Proteomes" id="UP000289411"/>
    </source>
</evidence>
<keyword evidence="1 3" id="KW-0996">Nickel insertion</keyword>
<dbReference type="Gene3D" id="1.10.4190.10">
    <property type="entry name" value="Urease accessory protein UreF"/>
    <property type="match status" value="1"/>
</dbReference>
<dbReference type="AlphaFoldDB" id="A0A4Q2RIM9"/>
<dbReference type="HAMAP" id="MF_01385">
    <property type="entry name" value="UreF"/>
    <property type="match status" value="1"/>
</dbReference>
<comment type="subunit">
    <text evidence="3">UreD, UreF and UreG form a complex that acts as a GTP-hydrolysis-dependent molecular chaperone, activating the urease apoprotein by helping to assemble the nickel containing metallocenter of UreC. The UreE protein probably delivers the nickel.</text>
</comment>
<dbReference type="PIRSF" id="PIRSF009467">
    <property type="entry name" value="Ureas_acces_UreF"/>
    <property type="match status" value="1"/>
</dbReference>
<dbReference type="InterPro" id="IPR002639">
    <property type="entry name" value="UreF"/>
</dbReference>
<name>A0A4Q2RIM9_9HYPH</name>
<dbReference type="RefSeq" id="WP_129217336.1">
    <property type="nucleotide sequence ID" value="NZ_QYBC01000001.1"/>
</dbReference>
<dbReference type="OrthoDB" id="9798772at2"/>